<feature type="compositionally biased region" description="Gly residues" evidence="9">
    <location>
        <begin position="448"/>
        <end position="466"/>
    </location>
</feature>
<dbReference type="PANTHER" id="PTHR11108:SF1">
    <property type="entry name" value="FERROCHELATASE, MITOCHONDRIAL"/>
    <property type="match status" value="1"/>
</dbReference>
<dbReference type="SUPFAM" id="SSF53800">
    <property type="entry name" value="Chelatase"/>
    <property type="match status" value="1"/>
</dbReference>
<dbReference type="OrthoDB" id="9776380at2"/>
<keyword evidence="4 7" id="KW-0456">Lyase</keyword>
<protein>
    <recommendedName>
        <fullName evidence="7">Coproporphyrin III ferrochelatase</fullName>
        <ecNumber evidence="7">4.99.1.9</ecNumber>
    </recommendedName>
</protein>
<dbReference type="STRING" id="1834516.BL253_07235"/>
<proteinExistence type="inferred from homology"/>
<dbReference type="EMBL" id="MOMC01000014">
    <property type="protein sequence ID" value="ONH31923.1"/>
    <property type="molecule type" value="Genomic_DNA"/>
</dbReference>
<accession>A0A1V2IFE2</accession>
<feature type="region of interest" description="Disordered" evidence="9">
    <location>
        <begin position="1"/>
        <end position="36"/>
    </location>
</feature>
<keyword evidence="2 7" id="KW-0408">Iron</keyword>
<keyword evidence="11" id="KW-1185">Reference proteome</keyword>
<comment type="function">
    <text evidence="7">Involved in coproporphyrin-dependent heme b biosynthesis. Catalyzes the insertion of ferrous iron into coproporphyrin III to form Fe-coproporphyrin III.</text>
</comment>
<evidence type="ECO:0000256" key="5">
    <source>
        <dbReference type="ARBA" id="ARBA00023244"/>
    </source>
</evidence>
<feature type="compositionally biased region" description="Low complexity" evidence="9">
    <location>
        <begin position="436"/>
        <end position="447"/>
    </location>
</feature>
<dbReference type="EC" id="4.99.1.9" evidence="7"/>
<comment type="catalytic activity">
    <reaction evidence="6">
        <text>Fe-coproporphyrin III + 2 H(+) = coproporphyrin III + Fe(2+)</text>
        <dbReference type="Rhea" id="RHEA:49572"/>
        <dbReference type="ChEBI" id="CHEBI:15378"/>
        <dbReference type="ChEBI" id="CHEBI:29033"/>
        <dbReference type="ChEBI" id="CHEBI:68438"/>
        <dbReference type="ChEBI" id="CHEBI:131725"/>
        <dbReference type="EC" id="4.99.1.9"/>
    </reaction>
    <physiologicalReaction direction="right-to-left" evidence="6">
        <dbReference type="Rhea" id="RHEA:49574"/>
    </physiologicalReaction>
</comment>
<keyword evidence="7" id="KW-0963">Cytoplasm</keyword>
<reference evidence="11" key="1">
    <citation type="submission" date="2016-10" db="EMBL/GenBank/DDBJ databases">
        <title>Frankia sp. NRRL B-16386 Genome sequencing.</title>
        <authorList>
            <person name="Ghodhbane-Gtari F."/>
            <person name="Swanson E."/>
            <person name="Gueddou A."/>
            <person name="Hezbri K."/>
            <person name="Ktari K."/>
            <person name="Nouioui I."/>
            <person name="Morris K."/>
            <person name="Simpson S."/>
            <person name="Abebe-Akele F."/>
            <person name="Thomas K."/>
            <person name="Gtari M."/>
            <person name="Tisa L.S."/>
        </authorList>
    </citation>
    <scope>NUCLEOTIDE SEQUENCE [LARGE SCALE GENOMIC DNA]</scope>
    <source>
        <strain evidence="11">NRRL B-16386</strain>
    </source>
</reference>
<comment type="caution">
    <text evidence="7">Lacks conserved residue(s) required for the propagation of feature annotation.</text>
</comment>
<evidence type="ECO:0000256" key="1">
    <source>
        <dbReference type="ARBA" id="ARBA00004744"/>
    </source>
</evidence>
<comment type="pathway">
    <text evidence="1 7">Porphyrin-containing compound metabolism; protoheme biosynthesis.</text>
</comment>
<keyword evidence="3 7" id="KW-0350">Heme biosynthesis</keyword>
<evidence type="ECO:0000313" key="11">
    <source>
        <dbReference type="Proteomes" id="UP000188929"/>
    </source>
</evidence>
<dbReference type="PANTHER" id="PTHR11108">
    <property type="entry name" value="FERROCHELATASE"/>
    <property type="match status" value="1"/>
</dbReference>
<dbReference type="GO" id="GO:0006783">
    <property type="term" value="P:heme biosynthetic process"/>
    <property type="evidence" value="ECO:0007669"/>
    <property type="project" value="UniProtKB-UniRule"/>
</dbReference>
<dbReference type="InterPro" id="IPR033644">
    <property type="entry name" value="Ferrochelatase_C"/>
</dbReference>
<dbReference type="GO" id="GO:0004325">
    <property type="term" value="F:ferrochelatase activity"/>
    <property type="evidence" value="ECO:0007669"/>
    <property type="project" value="UniProtKB-UniRule"/>
</dbReference>
<dbReference type="CDD" id="cd03411">
    <property type="entry name" value="Ferrochelatase_N"/>
    <property type="match status" value="1"/>
</dbReference>
<organism evidence="10 11">
    <name type="scientific">Pseudofrankia asymbiotica</name>
    <dbReference type="NCBI Taxonomy" id="1834516"/>
    <lineage>
        <taxon>Bacteria</taxon>
        <taxon>Bacillati</taxon>
        <taxon>Actinomycetota</taxon>
        <taxon>Actinomycetes</taxon>
        <taxon>Frankiales</taxon>
        <taxon>Frankiaceae</taxon>
        <taxon>Pseudofrankia</taxon>
    </lineage>
</organism>
<dbReference type="GO" id="GO:0046872">
    <property type="term" value="F:metal ion binding"/>
    <property type="evidence" value="ECO:0007669"/>
    <property type="project" value="UniProtKB-KW"/>
</dbReference>
<sequence length="500" mass="52373">MAGRPGRSPSTFPVSTGGRASALVGAPEERSAPGRSAVGADVDALLLVTFGGPEGPEDVVPFLRNVTRGRGVPEERIAEVAEHYQRLGGRSPINDQSRELLAALRAELAPLPVYWGNRNWHPYLRDALAEMRADGVRRAACFVPSVFATYSGCRQYRENLADALAEPPAGGHRGGVSDGDIDGASEGGRPGLGRPELDGGPELVKLRVFFDHPGFVGPMVDRVAAAVDALPSGRRGGAHLVFVAHSVPHWQAVESGPAGGAYERQLTAASELVARGLAERRGQDHPWSIAYCSRSGSPRMPWLEPDVGARLAALAADGVETVVIVPIGFVSDHMEVIQDLDREALARAEKLGLTAVRAGTVGSDPRFVRMIAELVEERRDPDAPRRALSALGPFPDVCPTDCCSSPATEDRRPAVAGTSEDALGRGRFRRGADETAAPGGPAVPAGPGATGGAGGPGRARGPGPDGGGRRLDDGRGARRAGILDEDPPAIRPARPDRHPT</sequence>
<dbReference type="Pfam" id="PF00762">
    <property type="entry name" value="Ferrochelatase"/>
    <property type="match status" value="2"/>
</dbReference>
<feature type="binding site" evidence="7">
    <location>
        <position position="245"/>
    </location>
    <ligand>
        <name>Fe(2+)</name>
        <dbReference type="ChEBI" id="CHEBI:29033"/>
    </ligand>
</feature>
<evidence type="ECO:0000256" key="8">
    <source>
        <dbReference type="RuleBase" id="RU004185"/>
    </source>
</evidence>
<evidence type="ECO:0000256" key="7">
    <source>
        <dbReference type="HAMAP-Rule" id="MF_00323"/>
    </source>
</evidence>
<dbReference type="InterPro" id="IPR033659">
    <property type="entry name" value="Ferrochelatase_N"/>
</dbReference>
<dbReference type="UniPathway" id="UPA00252"/>
<evidence type="ECO:0000256" key="6">
    <source>
        <dbReference type="ARBA" id="ARBA00024536"/>
    </source>
</evidence>
<keyword evidence="7" id="KW-0479">Metal-binding</keyword>
<feature type="binding site" evidence="7">
    <location>
        <position position="335"/>
    </location>
    <ligand>
        <name>Fe(2+)</name>
        <dbReference type="ChEBI" id="CHEBI:29033"/>
    </ligand>
</feature>
<feature type="binding site" evidence="7">
    <location>
        <position position="156"/>
    </location>
    <ligand>
        <name>Fe-coproporphyrin III</name>
        <dbReference type="ChEBI" id="CHEBI:68438"/>
    </ligand>
</feature>
<feature type="region of interest" description="Disordered" evidence="9">
    <location>
        <begin position="165"/>
        <end position="197"/>
    </location>
</feature>
<evidence type="ECO:0000256" key="3">
    <source>
        <dbReference type="ARBA" id="ARBA00023133"/>
    </source>
</evidence>
<evidence type="ECO:0000313" key="10">
    <source>
        <dbReference type="EMBL" id="ONH31923.1"/>
    </source>
</evidence>
<gene>
    <name evidence="7" type="primary">cpfC</name>
    <name evidence="10" type="ORF">BL253_07235</name>
</gene>
<comment type="caution">
    <text evidence="10">The sequence shown here is derived from an EMBL/GenBank/DDBJ whole genome shotgun (WGS) entry which is preliminary data.</text>
</comment>
<feature type="binding site" evidence="7">
    <location>
        <position position="91"/>
    </location>
    <ligand>
        <name>Fe-coproporphyrin III</name>
        <dbReference type="ChEBI" id="CHEBI:68438"/>
    </ligand>
</feature>
<name>A0A1V2IFE2_9ACTN</name>
<evidence type="ECO:0000256" key="9">
    <source>
        <dbReference type="SAM" id="MobiDB-lite"/>
    </source>
</evidence>
<feature type="region of interest" description="Disordered" evidence="9">
    <location>
        <begin position="405"/>
        <end position="500"/>
    </location>
</feature>
<comment type="subcellular location">
    <subcellularLocation>
        <location evidence="7">Cytoplasm</location>
    </subcellularLocation>
</comment>
<dbReference type="AlphaFoldDB" id="A0A1V2IFE2"/>
<dbReference type="Proteomes" id="UP000188929">
    <property type="component" value="Unassembled WGS sequence"/>
</dbReference>
<evidence type="ECO:0000256" key="4">
    <source>
        <dbReference type="ARBA" id="ARBA00023239"/>
    </source>
</evidence>
<dbReference type="CDD" id="cd00419">
    <property type="entry name" value="Ferrochelatase_C"/>
    <property type="match status" value="1"/>
</dbReference>
<dbReference type="Gene3D" id="3.40.50.1400">
    <property type="match status" value="2"/>
</dbReference>
<evidence type="ECO:0000256" key="2">
    <source>
        <dbReference type="ARBA" id="ARBA00023004"/>
    </source>
</evidence>
<dbReference type="InterPro" id="IPR001015">
    <property type="entry name" value="Ferrochelatase"/>
</dbReference>
<feature type="compositionally biased region" description="Basic and acidic residues" evidence="9">
    <location>
        <begin position="467"/>
        <end position="476"/>
    </location>
</feature>
<comment type="similarity">
    <text evidence="7 8">Belongs to the ferrochelatase family.</text>
</comment>
<dbReference type="GO" id="GO:0005737">
    <property type="term" value="C:cytoplasm"/>
    <property type="evidence" value="ECO:0007669"/>
    <property type="project" value="UniProtKB-SubCell"/>
</dbReference>
<keyword evidence="5 7" id="KW-0627">Porphyrin biosynthesis</keyword>
<dbReference type="HAMAP" id="MF_00323">
    <property type="entry name" value="Ferrochelatase"/>
    <property type="match status" value="1"/>
</dbReference>